<organism evidence="2 3">
    <name type="scientific">Halobellus limi</name>
    <dbReference type="NCBI Taxonomy" id="699433"/>
    <lineage>
        <taxon>Archaea</taxon>
        <taxon>Methanobacteriati</taxon>
        <taxon>Methanobacteriota</taxon>
        <taxon>Stenosarchaea group</taxon>
        <taxon>Halobacteria</taxon>
        <taxon>Halobacteriales</taxon>
        <taxon>Haloferacaceae</taxon>
        <taxon>Halobellus</taxon>
    </lineage>
</organism>
<dbReference type="PIRSF" id="PIRSF030471">
    <property type="entry name" value="STR_Vng0742h_prd"/>
    <property type="match status" value="1"/>
</dbReference>
<dbReference type="KEGG" id="hlm:DV707_01360"/>
<gene>
    <name evidence="2" type="ORF">DV707_01360</name>
</gene>
<evidence type="ECO:0000313" key="2">
    <source>
        <dbReference type="EMBL" id="QCC46433.1"/>
    </source>
</evidence>
<dbReference type="InterPro" id="IPR016954">
    <property type="entry name" value="Uncharacterised_Vng0742h"/>
</dbReference>
<dbReference type="InterPro" id="IPR019278">
    <property type="entry name" value="DICT_dom"/>
</dbReference>
<dbReference type="EMBL" id="CP031311">
    <property type="protein sequence ID" value="QCC46433.1"/>
    <property type="molecule type" value="Genomic_DNA"/>
</dbReference>
<dbReference type="Proteomes" id="UP000296733">
    <property type="component" value="Chromosome"/>
</dbReference>
<reference evidence="2 3" key="1">
    <citation type="journal article" date="2019" name="Nat. Commun.">
        <title>A new type of DNA phosphorothioation-based antiviral system in archaea.</title>
        <authorList>
            <person name="Xiong L."/>
            <person name="Liu S."/>
            <person name="Chen S."/>
            <person name="Xiao Y."/>
            <person name="Zhu B."/>
            <person name="Gao Y."/>
            <person name="Zhang Y."/>
            <person name="Chen B."/>
            <person name="Luo J."/>
            <person name="Deng Z."/>
            <person name="Chen X."/>
            <person name="Wang L."/>
            <person name="Chen S."/>
        </authorList>
    </citation>
    <scope>NUCLEOTIDE SEQUENCE [LARGE SCALE GENOMIC DNA]</scope>
    <source>
        <strain evidence="2 3">CGMCC 1.10331</strain>
    </source>
</reference>
<proteinExistence type="predicted"/>
<feature type="domain" description="DICT" evidence="1">
    <location>
        <begin position="145"/>
        <end position="243"/>
    </location>
</feature>
<protein>
    <recommendedName>
        <fullName evidence="1">DICT domain-containing protein</fullName>
    </recommendedName>
</protein>
<dbReference type="AlphaFoldDB" id="A0A4D6GXM2"/>
<dbReference type="Pfam" id="PF10069">
    <property type="entry name" value="DICT"/>
    <property type="match status" value="1"/>
</dbReference>
<name>A0A4D6GXM2_9EURY</name>
<evidence type="ECO:0000259" key="1">
    <source>
        <dbReference type="Pfam" id="PF10069"/>
    </source>
</evidence>
<accession>A0A4D6GXM2</accession>
<sequence length="282" mass="31591">MNTFIYSTSRPVCKTLLPRLDIHRAMGLREFIDEFADGDHETSLSIVNSEQPPMVARMLNSLFEEQSVDVDEVARVLSESDVIQLRRDGRVVAESEFDDVRDSILAVNSDLYITGTRPLEDVDTPAVVRDLEGTRFRVRGYPAGTKGKLLLIEISRYIEAMALRHGDGELHTGFQRLSRIVDERGTERAYEKLADTDLDVHVYGVGDPSPLESRALTVHDEDVPEIRRGWFVVFVPPPESEAVGAALVAVTEDDVEWDGVWTIDTGRARRVAAYLSAEYGQN</sequence>
<evidence type="ECO:0000313" key="3">
    <source>
        <dbReference type="Proteomes" id="UP000296733"/>
    </source>
</evidence>